<feature type="domain" description="MHD" evidence="7">
    <location>
        <begin position="230"/>
        <end position="578"/>
    </location>
</feature>
<evidence type="ECO:0000259" key="7">
    <source>
        <dbReference type="PROSITE" id="PS51072"/>
    </source>
</evidence>
<accession>A0AAN6GLH4</accession>
<name>A0AAN6GLH4_9BASI</name>
<feature type="region of interest" description="Disordered" evidence="6">
    <location>
        <begin position="426"/>
        <end position="452"/>
    </location>
</feature>
<dbReference type="PROSITE" id="PS51072">
    <property type="entry name" value="MHD"/>
    <property type="match status" value="1"/>
</dbReference>
<keyword evidence="9" id="KW-1185">Reference proteome</keyword>
<protein>
    <recommendedName>
        <fullName evidence="7">MHD domain-containing protein</fullName>
    </recommendedName>
</protein>
<dbReference type="PRINTS" id="PR00314">
    <property type="entry name" value="CLATHRINADPT"/>
</dbReference>
<evidence type="ECO:0000256" key="4">
    <source>
        <dbReference type="ARBA" id="ARBA00023136"/>
    </source>
</evidence>
<dbReference type="InterPro" id="IPR001392">
    <property type="entry name" value="Clathrin_mu"/>
</dbReference>
<evidence type="ECO:0000256" key="5">
    <source>
        <dbReference type="PIRNR" id="PIRNR005992"/>
    </source>
</evidence>
<evidence type="ECO:0000313" key="9">
    <source>
        <dbReference type="Proteomes" id="UP001176517"/>
    </source>
</evidence>
<dbReference type="InterPro" id="IPR036168">
    <property type="entry name" value="AP2_Mu_C_sf"/>
</dbReference>
<keyword evidence="2 5" id="KW-0813">Transport</keyword>
<dbReference type="SUPFAM" id="SSF49447">
    <property type="entry name" value="Second domain of Mu2 adaptin subunit (ap50) of ap2 adaptor"/>
    <property type="match status" value="1"/>
</dbReference>
<dbReference type="Proteomes" id="UP001176517">
    <property type="component" value="Unassembled WGS sequence"/>
</dbReference>
<keyword evidence="3 5" id="KW-0653">Protein transport</keyword>
<gene>
    <name evidence="8" type="ORF">OC846_004895</name>
</gene>
<dbReference type="GO" id="GO:0030131">
    <property type="term" value="C:clathrin adaptor complex"/>
    <property type="evidence" value="ECO:0007669"/>
    <property type="project" value="UniProtKB-UniRule"/>
</dbReference>
<evidence type="ECO:0000256" key="3">
    <source>
        <dbReference type="ARBA" id="ARBA00022927"/>
    </source>
</evidence>
<dbReference type="GO" id="GO:0012505">
    <property type="term" value="C:endomembrane system"/>
    <property type="evidence" value="ECO:0007669"/>
    <property type="project" value="UniProtKB-SubCell"/>
</dbReference>
<dbReference type="InterPro" id="IPR028565">
    <property type="entry name" value="MHD"/>
</dbReference>
<dbReference type="GO" id="GO:0006886">
    <property type="term" value="P:intracellular protein transport"/>
    <property type="evidence" value="ECO:0007669"/>
    <property type="project" value="UniProtKB-UniRule"/>
</dbReference>
<proteinExistence type="inferred from homology"/>
<dbReference type="InterPro" id="IPR011012">
    <property type="entry name" value="Longin-like_dom_sf"/>
</dbReference>
<dbReference type="EMBL" id="JAPDMZ010000164">
    <property type="protein sequence ID" value="KAK0547354.1"/>
    <property type="molecule type" value="Genomic_DNA"/>
</dbReference>
<reference evidence="8" key="1">
    <citation type="journal article" date="2023" name="PhytoFront">
        <title>Draft Genome Resources of Seven Strains of Tilletia horrida, Causal Agent of Kernel Smut of Rice.</title>
        <authorList>
            <person name="Khanal S."/>
            <person name="Antony Babu S."/>
            <person name="Zhou X.G."/>
        </authorList>
    </citation>
    <scope>NUCLEOTIDE SEQUENCE</scope>
    <source>
        <strain evidence="8">TX6</strain>
    </source>
</reference>
<sequence>MSRLDGVIILGADGRPIIQSHFRSSNHALALAHIDFYNHASSSSSSSSSALPLLWVPGVPSASPTTHADGGEDDEEVAEGTVVRIGNGKQRELDWQEALADQGAALAHIKHGSLTFLCPVSAEINPMLPLTFLRALLSLLAIYCGGLAQVNEHSIREHFDVVYQILEETLDDGWPLFTEPNALQDLIITQSWLDRVTKVVNATGLTSAPSPQLNELSPIPWRRANVYHRNQEFYADVVDSLEGTLDAPHHSHRPLILDLYTRLSCRSKLSGNPEVSLTLSANASSLLTDAALHPCVRHRKWVKDRIFSFVPPDGPFELANFRVGEPLALPFGSAQDSARRSKSGLLQMPNAGNGWERDVPFLVQSSFEVKPMETRSGGGGSSRHGSQVDFSISIQSRLPGSTAIENIVVSVGLGAGAHSVDAVASGGGTGTSTTTGSGTPTAGQNQPISLSSTQSSSALKTVTDALSTTVAALGTASVGAAANKSGAWVLDHGTRTLKWEIPRLSSGAERPALLKGSFITADSPPRIAAAVRTTFSIPMHSLSNVRVNSVHIAGEGGPGFKVFKGIRNVVEGDLEWRRF</sequence>
<organism evidence="8 9">
    <name type="scientific">Tilletia horrida</name>
    <dbReference type="NCBI Taxonomy" id="155126"/>
    <lineage>
        <taxon>Eukaryota</taxon>
        <taxon>Fungi</taxon>
        <taxon>Dikarya</taxon>
        <taxon>Basidiomycota</taxon>
        <taxon>Ustilaginomycotina</taxon>
        <taxon>Exobasidiomycetes</taxon>
        <taxon>Tilletiales</taxon>
        <taxon>Tilletiaceae</taxon>
        <taxon>Tilletia</taxon>
    </lineage>
</organism>
<keyword evidence="4" id="KW-0472">Membrane</keyword>
<dbReference type="CDD" id="cd14837">
    <property type="entry name" value="AP3_Mu_N"/>
    <property type="match status" value="1"/>
</dbReference>
<dbReference type="GO" id="GO:0016192">
    <property type="term" value="P:vesicle-mediated transport"/>
    <property type="evidence" value="ECO:0007669"/>
    <property type="project" value="InterPro"/>
</dbReference>
<dbReference type="AlphaFoldDB" id="A0AAN6GLH4"/>
<evidence type="ECO:0000256" key="1">
    <source>
        <dbReference type="ARBA" id="ARBA00004308"/>
    </source>
</evidence>
<comment type="similarity">
    <text evidence="5">Belongs to the adaptor complexes medium subunit family.</text>
</comment>
<evidence type="ECO:0000256" key="2">
    <source>
        <dbReference type="ARBA" id="ARBA00022448"/>
    </source>
</evidence>
<evidence type="ECO:0000256" key="6">
    <source>
        <dbReference type="SAM" id="MobiDB-lite"/>
    </source>
</evidence>
<comment type="subcellular location">
    <subcellularLocation>
        <location evidence="1">Endomembrane system</location>
    </subcellularLocation>
</comment>
<dbReference type="PIRSF" id="PIRSF005992">
    <property type="entry name" value="Clathrin_mu"/>
    <property type="match status" value="1"/>
</dbReference>
<dbReference type="InterPro" id="IPR050431">
    <property type="entry name" value="Adaptor_comp_med_subunit"/>
</dbReference>
<dbReference type="SUPFAM" id="SSF64356">
    <property type="entry name" value="SNARE-like"/>
    <property type="match status" value="1"/>
</dbReference>
<evidence type="ECO:0000313" key="8">
    <source>
        <dbReference type="EMBL" id="KAK0547354.1"/>
    </source>
</evidence>
<dbReference type="Gene3D" id="3.30.450.60">
    <property type="match status" value="1"/>
</dbReference>
<comment type="caution">
    <text evidence="8">The sequence shown here is derived from an EMBL/GenBank/DDBJ whole genome shotgun (WGS) entry which is preliminary data.</text>
</comment>
<dbReference type="Pfam" id="PF00928">
    <property type="entry name" value="Adap_comp_sub"/>
    <property type="match status" value="1"/>
</dbReference>
<dbReference type="PANTHER" id="PTHR10529">
    <property type="entry name" value="AP COMPLEX SUBUNIT MU"/>
    <property type="match status" value="1"/>
</dbReference>
<dbReference type="Gene3D" id="2.60.40.1170">
    <property type="entry name" value="Mu homology domain, subdomain B"/>
    <property type="match status" value="1"/>
</dbReference>